<dbReference type="Pfam" id="PF11074">
    <property type="entry name" value="DUF2779"/>
    <property type="match status" value="1"/>
</dbReference>
<proteinExistence type="predicted"/>
<evidence type="ECO:0000259" key="1">
    <source>
        <dbReference type="Pfam" id="PF11074"/>
    </source>
</evidence>
<feature type="domain" description="DUF2779" evidence="1">
    <location>
        <begin position="381"/>
        <end position="529"/>
    </location>
</feature>
<gene>
    <name evidence="2" type="ORF">CR164_07715</name>
</gene>
<reference evidence="3" key="1">
    <citation type="submission" date="2017-10" db="EMBL/GenBank/DDBJ databases">
        <authorList>
            <person name="Gaisin V.A."/>
            <person name="Rysina M.S."/>
            <person name="Grouzdev D.S."/>
        </authorList>
    </citation>
    <scope>NUCLEOTIDE SEQUENCE [LARGE SCALE GENOMIC DNA]</scope>
    <source>
        <strain evidence="3">V1</strain>
    </source>
</reference>
<organism evidence="2 3">
    <name type="scientific">Prosthecochloris marina</name>
    <dbReference type="NCBI Taxonomy" id="2017681"/>
    <lineage>
        <taxon>Bacteria</taxon>
        <taxon>Pseudomonadati</taxon>
        <taxon>Chlorobiota</taxon>
        <taxon>Chlorobiia</taxon>
        <taxon>Chlorobiales</taxon>
        <taxon>Chlorobiaceae</taxon>
        <taxon>Prosthecochloris</taxon>
    </lineage>
</organism>
<dbReference type="InterPro" id="IPR021301">
    <property type="entry name" value="DUF2779"/>
</dbReference>
<dbReference type="EMBL" id="PDNZ01000005">
    <property type="protein sequence ID" value="PWW81719.1"/>
    <property type="molecule type" value="Genomic_DNA"/>
</dbReference>
<dbReference type="OrthoDB" id="9783873at2"/>
<evidence type="ECO:0000313" key="3">
    <source>
        <dbReference type="Proteomes" id="UP000246278"/>
    </source>
</evidence>
<dbReference type="RefSeq" id="WP_110023367.1">
    <property type="nucleotide sequence ID" value="NZ_PDNZ01000005.1"/>
</dbReference>
<dbReference type="Proteomes" id="UP000246278">
    <property type="component" value="Unassembled WGS sequence"/>
</dbReference>
<evidence type="ECO:0000313" key="2">
    <source>
        <dbReference type="EMBL" id="PWW81719.1"/>
    </source>
</evidence>
<dbReference type="AlphaFoldDB" id="A0A317T4M9"/>
<name>A0A317T4M9_9CHLB</name>
<keyword evidence="3" id="KW-1185">Reference proteome</keyword>
<accession>A0A317T4M9</accession>
<protein>
    <recommendedName>
        <fullName evidence="1">DUF2779 domain-containing protein</fullName>
    </recommendedName>
</protein>
<sequence length="661" mass="75657">MTHRYLTKSRFLLAMQCPTKLYYAGKEEYADQSSEDPFLAALAEGGFQVGALARCYFPGGHMIGQLDDRTALVETARLFEQENVVLYEPAFRYENLFVRVDVLVKEGKRLRLYEVKSKSWNPSEEKAFIGKKGNFSAAWKPYLYDIAFQAYVVGKAMPGFGAEAFLMFADKTAKCPTDGLNQKFRIRKKLSGNKAEVLTGELTLQDLSVQLLTSVPVGAYVSMIISGDGTDDFEPRGFEGTLRYLADCYAVDRKILPEPGGKCGKCQFISSEESGQRKSGFKECWKEAFGWQDEDFREQLVLDLWDYRKKDSAISTGKLKIVDLEKEDLGMRDDGGDGQHGLSRTSRQFLQIEKERLHDQEPYIDRDNLKREMNGWNFPLHFIDFETATAPIPFTKGRYPYEMIAFQFSHHIAEENGSVRHAGQFLLTEPGVFPNYAFLRALKTELEKDRGSVFRYSHYENTVLNVIHRQLREEENPPGDSEELLAFIESISHSSSGNECSWQGSRDMVDLLDMVKRYYYHPLTRGSNSIKYVLPAILESSAFLQRKYAGNVYGAEGEISSLNFKDKRWIEKENGRVKDPYLLLPKMFIDIAPEEMEHLMSGEEENAIRHGGAAMTAYARLQYEEMKDVERNAMMRALLQYCELDTLAMVMLFEAWKEEVS</sequence>
<comment type="caution">
    <text evidence="2">The sequence shown here is derived from an EMBL/GenBank/DDBJ whole genome shotgun (WGS) entry which is preliminary data.</text>
</comment>